<sequence length="211" mass="24101">MEAGWCRASCWKGETIDMRCLTTKEAENLFGQEGFSVKPALHLRRTTLVLRPDMASRQSRVGGRPPSDVGRLVDFLEAMNRWHSTYTHRLLWIDHWDDMFPSAYDLFVSARQGLGESRSLSEAPGHYFDPYPYDERDQTRISKEQARETGILIGLASLIIINGWDGWLIAGGSSDRIEFWEGNIFFYSNEKTHLANAESLMGQFDCSRDLA</sequence>
<gene>
    <name evidence="1" type="ORF">FRZ61_12570</name>
</gene>
<protein>
    <submittedName>
        <fullName evidence="1">Uncharacterized protein</fullName>
    </submittedName>
</protein>
<dbReference type="KEGG" id="hadh:FRZ61_12570"/>
<dbReference type="AlphaFoldDB" id="A0A5J6MUK0"/>
<evidence type="ECO:0000313" key="1">
    <source>
        <dbReference type="EMBL" id="QEX21332.1"/>
    </source>
</evidence>
<reference evidence="1 2" key="1">
    <citation type="submission" date="2019-08" db="EMBL/GenBank/DDBJ databases">
        <title>Hyperibacter terrae gen. nov., sp. nov. and Hyperibacter viscosus sp. nov., two new members in the family Rhodospirillaceae isolated from the rhizosphere of Hypericum perforatum.</title>
        <authorList>
            <person name="Noviana Z."/>
        </authorList>
    </citation>
    <scope>NUCLEOTIDE SEQUENCE [LARGE SCALE GENOMIC DNA]</scope>
    <source>
        <strain evidence="1 2">R5959</strain>
    </source>
</reference>
<keyword evidence="2" id="KW-1185">Reference proteome</keyword>
<dbReference type="Proteomes" id="UP000325797">
    <property type="component" value="Chromosome"/>
</dbReference>
<evidence type="ECO:0000313" key="2">
    <source>
        <dbReference type="Proteomes" id="UP000325797"/>
    </source>
</evidence>
<proteinExistence type="predicted"/>
<name>A0A5J6MUK0_9PROT</name>
<accession>A0A5J6MUK0</accession>
<dbReference type="EMBL" id="CP042582">
    <property type="protein sequence ID" value="QEX21332.1"/>
    <property type="molecule type" value="Genomic_DNA"/>
</dbReference>
<organism evidence="1 2">
    <name type="scientific">Hypericibacter adhaerens</name>
    <dbReference type="NCBI Taxonomy" id="2602016"/>
    <lineage>
        <taxon>Bacteria</taxon>
        <taxon>Pseudomonadati</taxon>
        <taxon>Pseudomonadota</taxon>
        <taxon>Alphaproteobacteria</taxon>
        <taxon>Rhodospirillales</taxon>
        <taxon>Dongiaceae</taxon>
        <taxon>Hypericibacter</taxon>
    </lineage>
</organism>